<dbReference type="Pfam" id="PF00226">
    <property type="entry name" value="DnaJ"/>
    <property type="match status" value="1"/>
</dbReference>
<feature type="transmembrane region" description="Helical" evidence="7">
    <location>
        <begin position="223"/>
        <end position="246"/>
    </location>
</feature>
<keyword evidence="4 7" id="KW-0472">Membrane</keyword>
<keyword evidence="2 7" id="KW-0812">Transmembrane</keyword>
<dbReference type="FunFam" id="1.10.287.110:FF:000036">
    <property type="entry name" value="dnaJ homolog subfamily C member 25"/>
    <property type="match status" value="1"/>
</dbReference>
<keyword evidence="3 7" id="KW-1133">Transmembrane helix</keyword>
<dbReference type="InterPro" id="IPR036869">
    <property type="entry name" value="J_dom_sf"/>
</dbReference>
<dbReference type="CDD" id="cd06257">
    <property type="entry name" value="DnaJ"/>
    <property type="match status" value="1"/>
</dbReference>
<dbReference type="SMR" id="A0A482X9X5"/>
<protein>
    <recommendedName>
        <fullName evidence="9">J domain-containing protein</fullName>
    </recommendedName>
</protein>
<evidence type="ECO:0000256" key="8">
    <source>
        <dbReference type="SAM" id="SignalP"/>
    </source>
</evidence>
<keyword evidence="5" id="KW-0143">Chaperone</keyword>
<dbReference type="PANTHER" id="PTHR44176:SF1">
    <property type="entry name" value="DNAJ HOMOLOG SUBFAMILY C MEMBER 25"/>
    <property type="match status" value="1"/>
</dbReference>
<keyword evidence="11" id="KW-1185">Reference proteome</keyword>
<gene>
    <name evidence="10" type="ORF">LSTR_LSTR006694</name>
</gene>
<evidence type="ECO:0000256" key="2">
    <source>
        <dbReference type="ARBA" id="ARBA00022692"/>
    </source>
</evidence>
<dbReference type="OrthoDB" id="270167at2759"/>
<comment type="subcellular location">
    <subcellularLocation>
        <location evidence="1">Membrane</location>
        <topology evidence="1">Multi-pass membrane protein</topology>
    </subcellularLocation>
</comment>
<evidence type="ECO:0000313" key="11">
    <source>
        <dbReference type="Proteomes" id="UP000291343"/>
    </source>
</evidence>
<accession>A0A482X9X5</accession>
<dbReference type="AlphaFoldDB" id="A0A482X9X5"/>
<dbReference type="STRING" id="195883.A0A482X9X5"/>
<reference evidence="10 11" key="1">
    <citation type="journal article" date="2017" name="Gigascience">
        <title>Genome sequence of the small brown planthopper, Laodelphax striatellus.</title>
        <authorList>
            <person name="Zhu J."/>
            <person name="Jiang F."/>
            <person name="Wang X."/>
            <person name="Yang P."/>
            <person name="Bao Y."/>
            <person name="Zhao W."/>
            <person name="Wang W."/>
            <person name="Lu H."/>
            <person name="Wang Q."/>
            <person name="Cui N."/>
            <person name="Li J."/>
            <person name="Chen X."/>
            <person name="Luo L."/>
            <person name="Yu J."/>
            <person name="Kang L."/>
            <person name="Cui F."/>
        </authorList>
    </citation>
    <scope>NUCLEOTIDE SEQUENCE [LARGE SCALE GENOMIC DNA]</scope>
    <source>
        <strain evidence="10">Lst14</strain>
    </source>
</reference>
<comment type="similarity">
    <text evidence="6">Belongs to the DNAJC25 family.</text>
</comment>
<dbReference type="InterPro" id="IPR044632">
    <property type="entry name" value="DNAJC25-like"/>
</dbReference>
<evidence type="ECO:0000256" key="6">
    <source>
        <dbReference type="ARBA" id="ARBA00024193"/>
    </source>
</evidence>
<dbReference type="PRINTS" id="PR00625">
    <property type="entry name" value="JDOMAIN"/>
</dbReference>
<sequence length="338" mass="40572">MNKLNNSCLLFVILTLPYITNGFGLEGIYCGTENCYDVLQVTRESTKSEIAKQYRRLAKKYHPDMHRDPEEKIEAANKFKEIANAYEILKDEESRNDYDYMLDHPEEVYSHYYRYYRRRVAPKVDARIVIAVTISLISAIQYYTSWKRYESAISYLLTVPKYRNKAVDFAKENGLLNEQKKSKDRTKSKNEKKEEMDAIIRRVLEDNMDIRGGYAKPKISDILWIRIILLPYTIVAYIIWYISWIWRFDICKRPYGEEEKLYLIMKHMSMGQTQFDALEDDDKEEYLKLELWKKDIYVEWARKKEEDTKKQMAENSRYKAYRRYMKNHGAGRMTFDDS</sequence>
<evidence type="ECO:0000256" key="3">
    <source>
        <dbReference type="ARBA" id="ARBA00022989"/>
    </source>
</evidence>
<dbReference type="InterPro" id="IPR018253">
    <property type="entry name" value="DnaJ_domain_CS"/>
</dbReference>
<feature type="chain" id="PRO_5019802450" description="J domain-containing protein" evidence="8">
    <location>
        <begin position="23"/>
        <end position="338"/>
    </location>
</feature>
<dbReference type="SMART" id="SM00271">
    <property type="entry name" value="DnaJ"/>
    <property type="match status" value="1"/>
</dbReference>
<dbReference type="PROSITE" id="PS00636">
    <property type="entry name" value="DNAJ_1"/>
    <property type="match status" value="1"/>
</dbReference>
<dbReference type="GO" id="GO:0005789">
    <property type="term" value="C:endoplasmic reticulum membrane"/>
    <property type="evidence" value="ECO:0007669"/>
    <property type="project" value="TreeGrafter"/>
</dbReference>
<dbReference type="Proteomes" id="UP000291343">
    <property type="component" value="Unassembled WGS sequence"/>
</dbReference>
<evidence type="ECO:0000256" key="4">
    <source>
        <dbReference type="ARBA" id="ARBA00023136"/>
    </source>
</evidence>
<organism evidence="10 11">
    <name type="scientific">Laodelphax striatellus</name>
    <name type="common">Small brown planthopper</name>
    <name type="synonym">Delphax striatella</name>
    <dbReference type="NCBI Taxonomy" id="195883"/>
    <lineage>
        <taxon>Eukaryota</taxon>
        <taxon>Metazoa</taxon>
        <taxon>Ecdysozoa</taxon>
        <taxon>Arthropoda</taxon>
        <taxon>Hexapoda</taxon>
        <taxon>Insecta</taxon>
        <taxon>Pterygota</taxon>
        <taxon>Neoptera</taxon>
        <taxon>Paraneoptera</taxon>
        <taxon>Hemiptera</taxon>
        <taxon>Auchenorrhyncha</taxon>
        <taxon>Fulgoroidea</taxon>
        <taxon>Delphacidae</taxon>
        <taxon>Criomorphinae</taxon>
        <taxon>Laodelphax</taxon>
    </lineage>
</organism>
<evidence type="ECO:0000256" key="5">
    <source>
        <dbReference type="ARBA" id="ARBA00023186"/>
    </source>
</evidence>
<evidence type="ECO:0000313" key="10">
    <source>
        <dbReference type="EMBL" id="RZF42101.1"/>
    </source>
</evidence>
<dbReference type="Gene3D" id="1.10.287.110">
    <property type="entry name" value="DnaJ domain"/>
    <property type="match status" value="1"/>
</dbReference>
<dbReference type="EMBL" id="QKKF02015641">
    <property type="protein sequence ID" value="RZF42101.1"/>
    <property type="molecule type" value="Genomic_DNA"/>
</dbReference>
<evidence type="ECO:0000256" key="1">
    <source>
        <dbReference type="ARBA" id="ARBA00004141"/>
    </source>
</evidence>
<feature type="domain" description="J" evidence="9">
    <location>
        <begin position="34"/>
        <end position="102"/>
    </location>
</feature>
<dbReference type="InterPro" id="IPR001623">
    <property type="entry name" value="DnaJ_domain"/>
</dbReference>
<comment type="caution">
    <text evidence="10">The sequence shown here is derived from an EMBL/GenBank/DDBJ whole genome shotgun (WGS) entry which is preliminary data.</text>
</comment>
<dbReference type="GO" id="GO:0006457">
    <property type="term" value="P:protein folding"/>
    <property type="evidence" value="ECO:0007669"/>
    <property type="project" value="InterPro"/>
</dbReference>
<dbReference type="PROSITE" id="PS50076">
    <property type="entry name" value="DNAJ_2"/>
    <property type="match status" value="1"/>
</dbReference>
<dbReference type="SUPFAM" id="SSF46565">
    <property type="entry name" value="Chaperone J-domain"/>
    <property type="match status" value="1"/>
</dbReference>
<dbReference type="PANTHER" id="PTHR44176">
    <property type="entry name" value="DNAJ HOMOLOG SUBFAMILY C MEMBER 25"/>
    <property type="match status" value="1"/>
</dbReference>
<name>A0A482X9X5_LAOST</name>
<dbReference type="InParanoid" id="A0A482X9X5"/>
<evidence type="ECO:0000259" key="9">
    <source>
        <dbReference type="PROSITE" id="PS50076"/>
    </source>
</evidence>
<dbReference type="FunCoup" id="A0A482X9X5">
    <property type="interactions" value="1145"/>
</dbReference>
<feature type="signal peptide" evidence="8">
    <location>
        <begin position="1"/>
        <end position="22"/>
    </location>
</feature>
<proteinExistence type="inferred from homology"/>
<evidence type="ECO:0000256" key="7">
    <source>
        <dbReference type="SAM" id="Phobius"/>
    </source>
</evidence>
<keyword evidence="8" id="KW-0732">Signal</keyword>